<dbReference type="InterPro" id="IPR036457">
    <property type="entry name" value="PPM-type-like_dom_sf"/>
</dbReference>
<dbReference type="Proteomes" id="UP000218231">
    <property type="component" value="Unassembled WGS sequence"/>
</dbReference>
<dbReference type="PROSITE" id="PS51746">
    <property type="entry name" value="PPM_2"/>
    <property type="match status" value="1"/>
</dbReference>
<dbReference type="EMBL" id="LIAE01010657">
    <property type="protein sequence ID" value="PAV57035.1"/>
    <property type="molecule type" value="Genomic_DNA"/>
</dbReference>
<feature type="domain" description="PPM-type phosphatase" evidence="2">
    <location>
        <begin position="157"/>
        <end position="425"/>
    </location>
</feature>
<evidence type="ECO:0000313" key="3">
    <source>
        <dbReference type="EMBL" id="PAV57035.1"/>
    </source>
</evidence>
<dbReference type="AlphaFoldDB" id="A0A2A2J5Z0"/>
<comment type="caution">
    <text evidence="3">The sequence shown here is derived from an EMBL/GenBank/DDBJ whole genome shotgun (WGS) entry which is preliminary data.</text>
</comment>
<feature type="compositionally biased region" description="Basic and acidic residues" evidence="1">
    <location>
        <begin position="458"/>
        <end position="473"/>
    </location>
</feature>
<dbReference type="CDD" id="cd00143">
    <property type="entry name" value="PP2Cc"/>
    <property type="match status" value="1"/>
</dbReference>
<dbReference type="Gene3D" id="1.10.1740.220">
    <property type="match status" value="1"/>
</dbReference>
<evidence type="ECO:0000313" key="4">
    <source>
        <dbReference type="Proteomes" id="UP000218231"/>
    </source>
</evidence>
<dbReference type="STRING" id="2018661.A0A2A2J5Z0"/>
<dbReference type="PANTHER" id="PTHR47992">
    <property type="entry name" value="PROTEIN PHOSPHATASE"/>
    <property type="match status" value="1"/>
</dbReference>
<evidence type="ECO:0000256" key="1">
    <source>
        <dbReference type="SAM" id="MobiDB-lite"/>
    </source>
</evidence>
<keyword evidence="4" id="KW-1185">Reference proteome</keyword>
<dbReference type="Gene3D" id="3.60.40.10">
    <property type="entry name" value="PPM-type phosphatase domain"/>
    <property type="match status" value="1"/>
</dbReference>
<dbReference type="GO" id="GO:0004722">
    <property type="term" value="F:protein serine/threonine phosphatase activity"/>
    <property type="evidence" value="ECO:0007669"/>
    <property type="project" value="InterPro"/>
</dbReference>
<name>A0A2A2J5Z0_9BILA</name>
<dbReference type="SUPFAM" id="SSF81606">
    <property type="entry name" value="PP2C-like"/>
    <property type="match status" value="1"/>
</dbReference>
<accession>A0A2A2J5Z0</accession>
<dbReference type="InterPro" id="IPR001932">
    <property type="entry name" value="PPM-type_phosphatase-like_dom"/>
</dbReference>
<evidence type="ECO:0000259" key="2">
    <source>
        <dbReference type="PROSITE" id="PS51746"/>
    </source>
</evidence>
<dbReference type="InterPro" id="IPR015655">
    <property type="entry name" value="PP2C"/>
</dbReference>
<organism evidence="3 4">
    <name type="scientific">Diploscapter pachys</name>
    <dbReference type="NCBI Taxonomy" id="2018661"/>
    <lineage>
        <taxon>Eukaryota</taxon>
        <taxon>Metazoa</taxon>
        <taxon>Ecdysozoa</taxon>
        <taxon>Nematoda</taxon>
        <taxon>Chromadorea</taxon>
        <taxon>Rhabditida</taxon>
        <taxon>Rhabditina</taxon>
        <taxon>Rhabditomorpha</taxon>
        <taxon>Rhabditoidea</taxon>
        <taxon>Rhabditidae</taxon>
        <taxon>Diploscapter</taxon>
    </lineage>
</organism>
<dbReference type="SMART" id="SM00332">
    <property type="entry name" value="PP2Cc"/>
    <property type="match status" value="1"/>
</dbReference>
<dbReference type="Pfam" id="PF00481">
    <property type="entry name" value="PP2C"/>
    <property type="match status" value="1"/>
</dbReference>
<feature type="region of interest" description="Disordered" evidence="1">
    <location>
        <begin position="442"/>
        <end position="473"/>
    </location>
</feature>
<dbReference type="OrthoDB" id="10264738at2759"/>
<protein>
    <recommendedName>
        <fullName evidence="2">PPM-type phosphatase domain-containing protein</fullName>
    </recommendedName>
</protein>
<sequence>MATQHEELDPSVLRGLGVANQASMKSLSEHVYEAFEDEEELADSFQTGAVIRQRPQFTRIPKHDVFEDVAFMVAEHLINVKMTPNWVAYIFGNRYISQEIKQLGLDEKQPFVEDIYDTVDTSSWCKKLMNGIPSFAEKILKKELPDTDLPREWLQFPVSNDSRKGKRKSQEDRYISMPTLKLVFPDTSRSDVGLFGVFDGHNGAECSTYSAAHLATEFNDVLKQNAEGKRSLEESLQTSVVRLEHRLFVRCDKEQWRSGSTAVVMAVDNDEMSFAWLGDSAAFILKSSSLCQRQVDKIPVDHSTSNKSEAERVEADGGQLLYIGGELRVNGVLNVTRALGDIGGRPMVSGAPEIKTLKRSVDDYLVLLVCDGITDAFDNENLFQIVEAFVNDNPLEDYEELAQYICMNAIRNHSEDNVTCIAVYLKHPAELWKLLKITDSEDEEEENGGSLQNSVDDQSSRDSEEENKENKHE</sequence>
<gene>
    <name evidence="3" type="ORF">WR25_26110</name>
</gene>
<reference evidence="3 4" key="1">
    <citation type="journal article" date="2017" name="Curr. Biol.">
        <title>Genome architecture and evolution of a unichromosomal asexual nematode.</title>
        <authorList>
            <person name="Fradin H."/>
            <person name="Zegar C."/>
            <person name="Gutwein M."/>
            <person name="Lucas J."/>
            <person name="Kovtun M."/>
            <person name="Corcoran D."/>
            <person name="Baugh L.R."/>
            <person name="Kiontke K."/>
            <person name="Gunsalus K."/>
            <person name="Fitch D.H."/>
            <person name="Piano F."/>
        </authorList>
    </citation>
    <scope>NUCLEOTIDE SEQUENCE [LARGE SCALE GENOMIC DNA]</scope>
    <source>
        <strain evidence="3">PF1309</strain>
    </source>
</reference>
<proteinExistence type="predicted"/>